<comment type="caution">
    <text evidence="1">The sequence shown here is derived from an EMBL/GenBank/DDBJ whole genome shotgun (WGS) entry which is preliminary data.</text>
</comment>
<keyword evidence="2" id="KW-1185">Reference proteome</keyword>
<sequence>MPRRLRHLPLPSCSCFPEATATHQLNSLASRHHYHSMHLCFCSSGSGASLRENTGKLLGEDVLSEVASVKDADEALRIISSRRLGGAGGVLGVSECCDVIRAAFLRGVMEDGVGSPIVGWRWSRPDVRVYTMLIPGLASVLRISDALNVLNYICQMGVSSTEEIPFGKVVNCPTCMIAVAVAQPQDGSQIASCAKCRYKYEFISGDIITIGSEEIRYSSMEMRTEILELDESNDSCRSQFCLGIVGVTWTFDAVNGSDPFWCCMDSSICHRNRDTACSSRREGDNGLSCSIRRILAKTALLKVPAKDSFSLFYPSYLLPLVTVLASGDPASGSINPSFPQLLSVGAISSVAAGTTLNLFVLPQLNRVWMLGRMSQLENKINVGEPSYRLSLSYHNSVHGKTVKRVREGLENSLKGRIELIESYARISSMIEVEVEMDSNVLAAEAVGNADNVAQQIQQLMEIENLEERWKLQAEANDEAERLLSSQPMPVKEDFLERN</sequence>
<dbReference type="EMBL" id="CM042884">
    <property type="protein sequence ID" value="KAI4370301.1"/>
    <property type="molecule type" value="Genomic_DNA"/>
</dbReference>
<reference evidence="2" key="1">
    <citation type="journal article" date="2023" name="Front. Plant Sci.">
        <title>Chromosomal-level genome assembly of Melastoma candidum provides insights into trichome evolution.</title>
        <authorList>
            <person name="Zhong Y."/>
            <person name="Wu W."/>
            <person name="Sun C."/>
            <person name="Zou P."/>
            <person name="Liu Y."/>
            <person name="Dai S."/>
            <person name="Zhou R."/>
        </authorList>
    </citation>
    <scope>NUCLEOTIDE SEQUENCE [LARGE SCALE GENOMIC DNA]</scope>
</reference>
<dbReference type="Proteomes" id="UP001057402">
    <property type="component" value="Chromosome 5"/>
</dbReference>
<organism evidence="1 2">
    <name type="scientific">Melastoma candidum</name>
    <dbReference type="NCBI Taxonomy" id="119954"/>
    <lineage>
        <taxon>Eukaryota</taxon>
        <taxon>Viridiplantae</taxon>
        <taxon>Streptophyta</taxon>
        <taxon>Embryophyta</taxon>
        <taxon>Tracheophyta</taxon>
        <taxon>Spermatophyta</taxon>
        <taxon>Magnoliopsida</taxon>
        <taxon>eudicotyledons</taxon>
        <taxon>Gunneridae</taxon>
        <taxon>Pentapetalae</taxon>
        <taxon>rosids</taxon>
        <taxon>malvids</taxon>
        <taxon>Myrtales</taxon>
        <taxon>Melastomataceae</taxon>
        <taxon>Melastomatoideae</taxon>
        <taxon>Melastomateae</taxon>
        <taxon>Melastoma</taxon>
    </lineage>
</organism>
<protein>
    <submittedName>
        <fullName evidence="1">Uncharacterized protein</fullName>
    </submittedName>
</protein>
<evidence type="ECO:0000313" key="1">
    <source>
        <dbReference type="EMBL" id="KAI4370301.1"/>
    </source>
</evidence>
<accession>A0ACB9QWF5</accession>
<proteinExistence type="predicted"/>
<name>A0ACB9QWF5_9MYRT</name>
<evidence type="ECO:0000313" key="2">
    <source>
        <dbReference type="Proteomes" id="UP001057402"/>
    </source>
</evidence>
<gene>
    <name evidence="1" type="ORF">MLD38_018666</name>
</gene>